<proteinExistence type="predicted"/>
<organism evidence="1 2">
    <name type="scientific">Candidatus Pseudobacter hemicellulosilyticus</name>
    <dbReference type="NCBI Taxonomy" id="3121375"/>
    <lineage>
        <taxon>Bacteria</taxon>
        <taxon>Pseudomonadati</taxon>
        <taxon>Bacteroidota</taxon>
        <taxon>Chitinophagia</taxon>
        <taxon>Chitinophagales</taxon>
        <taxon>Chitinophagaceae</taxon>
        <taxon>Pseudobacter</taxon>
    </lineage>
</organism>
<protein>
    <submittedName>
        <fullName evidence="1">Uncharacterized protein</fullName>
    </submittedName>
</protein>
<reference evidence="1" key="1">
    <citation type="submission" date="2023-03" db="EMBL/GenBank/DDBJ databases">
        <title>Andean soil-derived lignocellulolytic bacterial consortium as a source of novel taxa and putative plastic-active enzymes.</title>
        <authorList>
            <person name="Diaz-Garcia L."/>
            <person name="Chuvochina M."/>
            <person name="Feuerriegel G."/>
            <person name="Bunk B."/>
            <person name="Sproer C."/>
            <person name="Streit W.R."/>
            <person name="Rodriguez L.M."/>
            <person name="Overmann J."/>
            <person name="Jimenez D.J."/>
        </authorList>
    </citation>
    <scope>NUCLEOTIDE SEQUENCE</scope>
    <source>
        <strain evidence="1">MAG 7</strain>
    </source>
</reference>
<name>A0AAJ5WSW2_9BACT</name>
<accession>A0AAJ5WSW2</accession>
<sequence length="231" mass="26626">MDKSSEKLANGINLTSENGKQATFLLPASPPRFDIDRRRELVDKMERLLSAGPPNTPTTDLEIAINSRVVNWEEIKDGLDTLILQDHGGIGIALQLWDRYGESFHFAPPDMIHQYRYFQKSTFEKLSGDITGIRWKHLPDLQATHNRVNCALLSGQRYFALRQIYNETLTTGFKPFRDMEEATEFVFVRQLHGDRYLVCKSAIAITEIETAIKEKVQLKQSKNRQRGFRKQ</sequence>
<dbReference type="AlphaFoldDB" id="A0AAJ5WSW2"/>
<dbReference type="Proteomes" id="UP001220610">
    <property type="component" value="Chromosome"/>
</dbReference>
<evidence type="ECO:0000313" key="1">
    <source>
        <dbReference type="EMBL" id="WEK36160.1"/>
    </source>
</evidence>
<dbReference type="EMBL" id="CP119311">
    <property type="protein sequence ID" value="WEK36160.1"/>
    <property type="molecule type" value="Genomic_DNA"/>
</dbReference>
<evidence type="ECO:0000313" key="2">
    <source>
        <dbReference type="Proteomes" id="UP001220610"/>
    </source>
</evidence>
<gene>
    <name evidence="1" type="ORF">P0Y53_01485</name>
</gene>